<evidence type="ECO:0000313" key="2">
    <source>
        <dbReference type="EMBL" id="CAK9047971.1"/>
    </source>
</evidence>
<feature type="region of interest" description="Disordered" evidence="1">
    <location>
        <begin position="518"/>
        <end position="545"/>
    </location>
</feature>
<dbReference type="Proteomes" id="UP001642484">
    <property type="component" value="Unassembled WGS sequence"/>
</dbReference>
<organism evidence="2 3">
    <name type="scientific">Durusdinium trenchii</name>
    <dbReference type="NCBI Taxonomy" id="1381693"/>
    <lineage>
        <taxon>Eukaryota</taxon>
        <taxon>Sar</taxon>
        <taxon>Alveolata</taxon>
        <taxon>Dinophyceae</taxon>
        <taxon>Suessiales</taxon>
        <taxon>Symbiodiniaceae</taxon>
        <taxon>Durusdinium</taxon>
    </lineage>
</organism>
<protein>
    <submittedName>
        <fullName evidence="2">Uncharacterized protein</fullName>
    </submittedName>
</protein>
<evidence type="ECO:0000313" key="3">
    <source>
        <dbReference type="Proteomes" id="UP001642484"/>
    </source>
</evidence>
<proteinExistence type="predicted"/>
<feature type="region of interest" description="Disordered" evidence="1">
    <location>
        <begin position="664"/>
        <end position="700"/>
    </location>
</feature>
<feature type="compositionally biased region" description="Basic and acidic residues" evidence="1">
    <location>
        <begin position="670"/>
        <end position="685"/>
    </location>
</feature>
<sequence length="721" mass="80740">MCFGPNHEFSATFSSFFMELLRYEGQEVVEVKEFQVAAALLEKRDFDVLGRQVPSQWGPVHLFDLCLAFGHFDVAWQMAREVKGCKLQAHHLGRVFAQREPRPARTASPYIFRCSCRGLQSCDHCCFGFDVEDGLWMEDAEMELAAAQQAARISVKKPLLHRIFEVFHSEGAELIDLPFEISDQAMANLLDLAMLTGDHKVVSCLCGLCRMRPLRRWRSSAFVEEAVGSVSSVEIPVSSDEIGHGVWRIFWPRTVQLSAALRSLLAALLVIKEFQCLWNTVITVKYLWSAKIPFPEALTLFYGSSLPEVADLLPPAQSNWIPEEGNHLGVFFFEDREQKAGLSKSHLRLAKIAGMEVNSLGVQAVWLCPSSHTPDRILHWTLLDVAISLGDSDTAALLASLPCAELSTWGIRFRPEWSDPARKSAAVAGACAALQRSWRSEIMQTGIAMYQVFRKLSAGSSFPMSLVDQVVAYSMEVPEILYHLDLWKDVQFWYLSDFWHRKSVSRLTTRDHPIPLVDGVNEDGDRLQSSSFGESGKPKQDETDQTLRAIQESRHDGPPALNVDGVCLFRLTRMATAVHVNKLLLDASGPLQALHARVLEAGCEVKPQWSPVKALFVPCTEAQAGELLGLAAHGYELCRDSNILALQEDGVVIMQALRENLKKAGRPRLKKESPTDVQSPRREMDREDEQEMEQDHDTEPVLVFECGLQTDSMVGFPAYSQ</sequence>
<dbReference type="EMBL" id="CAXAMN010016335">
    <property type="protein sequence ID" value="CAK9047971.1"/>
    <property type="molecule type" value="Genomic_DNA"/>
</dbReference>
<evidence type="ECO:0000256" key="1">
    <source>
        <dbReference type="SAM" id="MobiDB-lite"/>
    </source>
</evidence>
<reference evidence="2 3" key="1">
    <citation type="submission" date="2024-02" db="EMBL/GenBank/DDBJ databases">
        <authorList>
            <person name="Chen Y."/>
            <person name="Shah S."/>
            <person name="Dougan E. K."/>
            <person name="Thang M."/>
            <person name="Chan C."/>
        </authorList>
    </citation>
    <scope>NUCLEOTIDE SEQUENCE [LARGE SCALE GENOMIC DNA]</scope>
</reference>
<name>A0ABP0M8Z0_9DINO</name>
<keyword evidence="3" id="KW-1185">Reference proteome</keyword>
<comment type="caution">
    <text evidence="2">The sequence shown here is derived from an EMBL/GenBank/DDBJ whole genome shotgun (WGS) entry which is preliminary data.</text>
</comment>
<accession>A0ABP0M8Z0</accession>
<gene>
    <name evidence="2" type="ORF">CCMP2556_LOCUS24759</name>
</gene>